<accession>A0A8J3EC83</accession>
<dbReference type="AlphaFoldDB" id="A0A8J3EC83"/>
<keyword evidence="2" id="KW-0812">Transmembrane</keyword>
<sequence>MRLTCPTCAAVYEVPDRLLADGARRPVRCTRCGAVWAPAAAEPGEPQAMAGEAPARPASPETGAPPGRAAPAAPRGEMPAFQTVPPAPPWSAAGAAEAAPRPLRAPPPRPPQWIAEERRSFAGPPARDGGRFALVAAWLASLALVAGGIAALWLWRAEVVALWPPAGRLFAWLGG</sequence>
<dbReference type="Pfam" id="PF13717">
    <property type="entry name" value="Zn_ribbon_4"/>
    <property type="match status" value="1"/>
</dbReference>
<evidence type="ECO:0000259" key="3">
    <source>
        <dbReference type="Pfam" id="PF13717"/>
    </source>
</evidence>
<name>A0A8J3EC83_9PROT</name>
<evidence type="ECO:0000256" key="1">
    <source>
        <dbReference type="SAM" id="MobiDB-lite"/>
    </source>
</evidence>
<dbReference type="EMBL" id="BMKS01000005">
    <property type="protein sequence ID" value="GGG33350.1"/>
    <property type="molecule type" value="Genomic_DNA"/>
</dbReference>
<feature type="compositionally biased region" description="Low complexity" evidence="1">
    <location>
        <begin position="42"/>
        <end position="80"/>
    </location>
</feature>
<keyword evidence="2" id="KW-1133">Transmembrane helix</keyword>
<dbReference type="Proteomes" id="UP000597507">
    <property type="component" value="Unassembled WGS sequence"/>
</dbReference>
<keyword evidence="5" id="KW-1185">Reference proteome</keyword>
<keyword evidence="2" id="KW-0472">Membrane</keyword>
<organism evidence="4 5">
    <name type="scientific">Caldovatus sediminis</name>
    <dbReference type="NCBI Taxonomy" id="2041189"/>
    <lineage>
        <taxon>Bacteria</taxon>
        <taxon>Pseudomonadati</taxon>
        <taxon>Pseudomonadota</taxon>
        <taxon>Alphaproteobacteria</taxon>
        <taxon>Acetobacterales</taxon>
        <taxon>Roseomonadaceae</taxon>
        <taxon>Caldovatus</taxon>
    </lineage>
</organism>
<dbReference type="InterPro" id="IPR011723">
    <property type="entry name" value="Znf/thioredoxin_put"/>
</dbReference>
<feature type="transmembrane region" description="Helical" evidence="2">
    <location>
        <begin position="132"/>
        <end position="155"/>
    </location>
</feature>
<proteinExistence type="predicted"/>
<gene>
    <name evidence="4" type="ORF">GCM10010964_21530</name>
</gene>
<dbReference type="NCBIfam" id="TIGR02098">
    <property type="entry name" value="MJ0042_CXXC"/>
    <property type="match status" value="1"/>
</dbReference>
<reference evidence="4 5" key="1">
    <citation type="journal article" date="2014" name="Int. J. Syst. Evol. Microbiol.">
        <title>Complete genome sequence of Corynebacterium casei LMG S-19264T (=DSM 44701T), isolated from a smear-ripened cheese.</title>
        <authorList>
            <consortium name="US DOE Joint Genome Institute (JGI-PGF)"/>
            <person name="Walter F."/>
            <person name="Albersmeier A."/>
            <person name="Kalinowski J."/>
            <person name="Ruckert C."/>
        </authorList>
    </citation>
    <scope>NUCLEOTIDE SEQUENCE [LARGE SCALE GENOMIC DNA]</scope>
    <source>
        <strain evidence="4 5">CGMCC 1.16330</strain>
    </source>
</reference>
<comment type="caution">
    <text evidence="4">The sequence shown here is derived from an EMBL/GenBank/DDBJ whole genome shotgun (WGS) entry which is preliminary data.</text>
</comment>
<feature type="compositionally biased region" description="Low complexity" evidence="1">
    <location>
        <begin position="90"/>
        <end position="102"/>
    </location>
</feature>
<protein>
    <recommendedName>
        <fullName evidence="3">Zinc finger/thioredoxin putative domain-containing protein</fullName>
    </recommendedName>
</protein>
<feature type="domain" description="Zinc finger/thioredoxin putative" evidence="3">
    <location>
        <begin position="1"/>
        <end position="36"/>
    </location>
</feature>
<evidence type="ECO:0000313" key="4">
    <source>
        <dbReference type="EMBL" id="GGG33350.1"/>
    </source>
</evidence>
<dbReference type="RefSeq" id="WP_188900017.1">
    <property type="nucleotide sequence ID" value="NZ_BMKS01000005.1"/>
</dbReference>
<evidence type="ECO:0000313" key="5">
    <source>
        <dbReference type="Proteomes" id="UP000597507"/>
    </source>
</evidence>
<feature type="region of interest" description="Disordered" evidence="1">
    <location>
        <begin position="42"/>
        <end position="107"/>
    </location>
</feature>
<evidence type="ECO:0000256" key="2">
    <source>
        <dbReference type="SAM" id="Phobius"/>
    </source>
</evidence>